<evidence type="ECO:0000313" key="2">
    <source>
        <dbReference type="EMBL" id="MBB5758481.1"/>
    </source>
</evidence>
<reference evidence="2 3" key="1">
    <citation type="submission" date="2020-08" db="EMBL/GenBank/DDBJ databases">
        <title>Genomic Encyclopedia of Type Strains, Phase IV (KMG-IV): sequencing the most valuable type-strain genomes for metagenomic binning, comparative biology and taxonomic classification.</title>
        <authorList>
            <person name="Goeker M."/>
        </authorList>
    </citation>
    <scope>NUCLEOTIDE SEQUENCE [LARGE SCALE GENOMIC DNA]</scope>
    <source>
        <strain evidence="2 3">DSM 2163</strain>
    </source>
</reference>
<dbReference type="RefSeq" id="WP_183570957.1">
    <property type="nucleotide sequence ID" value="NZ_JACHOP010000014.1"/>
</dbReference>
<gene>
    <name evidence="2" type="ORF">HNR00_003203</name>
</gene>
<proteinExistence type="predicted"/>
<dbReference type="Proteomes" id="UP000583454">
    <property type="component" value="Unassembled WGS sequence"/>
</dbReference>
<dbReference type="AlphaFoldDB" id="A0A840ZNJ6"/>
<evidence type="ECO:0000313" key="3">
    <source>
        <dbReference type="Proteomes" id="UP000583454"/>
    </source>
</evidence>
<dbReference type="EMBL" id="JACHOP010000014">
    <property type="protein sequence ID" value="MBB5758481.1"/>
    <property type="molecule type" value="Genomic_DNA"/>
</dbReference>
<feature type="compositionally biased region" description="Basic and acidic residues" evidence="1">
    <location>
        <begin position="1"/>
        <end position="17"/>
    </location>
</feature>
<comment type="caution">
    <text evidence="2">The sequence shown here is derived from an EMBL/GenBank/DDBJ whole genome shotgun (WGS) entry which is preliminary data.</text>
</comment>
<accession>A0A840ZNJ6</accession>
<feature type="region of interest" description="Disordered" evidence="1">
    <location>
        <begin position="1"/>
        <end position="22"/>
    </location>
</feature>
<name>A0A840ZNJ6_9HYPH</name>
<organism evidence="2 3">
    <name type="scientific">Methylorubrum rhodinum</name>
    <dbReference type="NCBI Taxonomy" id="29428"/>
    <lineage>
        <taxon>Bacteria</taxon>
        <taxon>Pseudomonadati</taxon>
        <taxon>Pseudomonadota</taxon>
        <taxon>Alphaproteobacteria</taxon>
        <taxon>Hyphomicrobiales</taxon>
        <taxon>Methylobacteriaceae</taxon>
        <taxon>Methylorubrum</taxon>
    </lineage>
</organism>
<sequence>MDRSGTRDGTETEHGRADVVASGRALVAGTPASPLPRVCGGRPLAEFLTQLIVSADPRLRPARSERTKAAVALYARTAAFERG</sequence>
<keyword evidence="3" id="KW-1185">Reference proteome</keyword>
<protein>
    <submittedName>
        <fullName evidence="2">Uncharacterized protein</fullName>
    </submittedName>
</protein>
<evidence type="ECO:0000256" key="1">
    <source>
        <dbReference type="SAM" id="MobiDB-lite"/>
    </source>
</evidence>